<dbReference type="Gene3D" id="3.90.550.10">
    <property type="entry name" value="Spore Coat Polysaccharide Biosynthesis Protein SpsA, Chain A"/>
    <property type="match status" value="1"/>
</dbReference>
<keyword evidence="9" id="KW-1185">Reference proteome</keyword>
<feature type="transmembrane region" description="Helical" evidence="6">
    <location>
        <begin position="251"/>
        <end position="278"/>
    </location>
</feature>
<keyword evidence="4 8" id="KW-0808">Transferase</keyword>
<keyword evidence="5 6" id="KW-0472">Membrane</keyword>
<dbReference type="Proteomes" id="UP001207930">
    <property type="component" value="Unassembled WGS sequence"/>
</dbReference>
<keyword evidence="3 8" id="KW-0328">Glycosyltransferase</keyword>
<reference evidence="8 9" key="1">
    <citation type="submission" date="2022-10" db="EMBL/GenBank/DDBJ databases">
        <title>Luteolibacter flavescens strain MCCC 1K03193, whole genome shotgun sequencing project.</title>
        <authorList>
            <person name="Zhao G."/>
            <person name="Shen L."/>
        </authorList>
    </citation>
    <scope>NUCLEOTIDE SEQUENCE [LARGE SCALE GENOMIC DNA]</scope>
    <source>
        <strain evidence="8 9">MCCC 1K03193</strain>
    </source>
</reference>
<keyword evidence="6" id="KW-0812">Transmembrane</keyword>
<protein>
    <submittedName>
        <fullName evidence="8">Glycosyltransferase</fullName>
        <ecNumber evidence="8">2.4.-.-</ecNumber>
    </submittedName>
</protein>
<evidence type="ECO:0000256" key="6">
    <source>
        <dbReference type="SAM" id="Phobius"/>
    </source>
</evidence>
<evidence type="ECO:0000256" key="1">
    <source>
        <dbReference type="ARBA" id="ARBA00004236"/>
    </source>
</evidence>
<dbReference type="RefSeq" id="WP_264501964.1">
    <property type="nucleotide sequence ID" value="NZ_JAPDDS010000008.1"/>
</dbReference>
<evidence type="ECO:0000256" key="5">
    <source>
        <dbReference type="ARBA" id="ARBA00023136"/>
    </source>
</evidence>
<dbReference type="Pfam" id="PF00535">
    <property type="entry name" value="Glycos_transf_2"/>
    <property type="match status" value="1"/>
</dbReference>
<keyword evidence="6" id="KW-1133">Transmembrane helix</keyword>
<evidence type="ECO:0000256" key="3">
    <source>
        <dbReference type="ARBA" id="ARBA00022676"/>
    </source>
</evidence>
<gene>
    <name evidence="8" type="ORF">OKA04_14820</name>
</gene>
<comment type="subcellular location">
    <subcellularLocation>
        <location evidence="1">Cell membrane</location>
    </subcellularLocation>
</comment>
<organism evidence="8 9">
    <name type="scientific">Luteolibacter flavescens</name>
    <dbReference type="NCBI Taxonomy" id="1859460"/>
    <lineage>
        <taxon>Bacteria</taxon>
        <taxon>Pseudomonadati</taxon>
        <taxon>Verrucomicrobiota</taxon>
        <taxon>Verrucomicrobiia</taxon>
        <taxon>Verrucomicrobiales</taxon>
        <taxon>Verrucomicrobiaceae</taxon>
        <taxon>Luteolibacter</taxon>
    </lineage>
</organism>
<dbReference type="InterPro" id="IPR029044">
    <property type="entry name" value="Nucleotide-diphossugar_trans"/>
</dbReference>
<dbReference type="PANTHER" id="PTHR43646:SF2">
    <property type="entry name" value="GLYCOSYLTRANSFERASE 2-LIKE DOMAIN-CONTAINING PROTEIN"/>
    <property type="match status" value="1"/>
</dbReference>
<sequence length="347" mass="36965">MGPELIICSLGGVAWLMSLGLLRRLQVPASGAGTRGMAREVSIVIPARNEARNLPLLLESIAIQSQQPIEVIVVDDDSSDGTPEIASAAGARVIGPGPLPEGWRGKTWACARGADEARGRLLMFLDADCRFEPGGLEAVLRRYAGGALAVCPFHVVERPYEWGSAIFNIVMVASTVPHGLFGQCLLIDRESYQKAGGYEAVKGNILENVNFCPRIRATGGATSAMPGKGVLNFRMYAGGPREMIEGWTKGFAAGVASTAGSTVALISVWISGLIFGMVAPFVTPWGWCVYGAFALLMVAMLRRVGNFPMVAGLLYPVLLVFYLTVFIRSLGPAGKKATWKGRSLHAP</sequence>
<comment type="caution">
    <text evidence="8">The sequence shown here is derived from an EMBL/GenBank/DDBJ whole genome shotgun (WGS) entry which is preliminary data.</text>
</comment>
<proteinExistence type="predicted"/>
<evidence type="ECO:0000313" key="8">
    <source>
        <dbReference type="EMBL" id="MCW1886008.1"/>
    </source>
</evidence>
<dbReference type="EMBL" id="JAPDDS010000008">
    <property type="protein sequence ID" value="MCW1886008.1"/>
    <property type="molecule type" value="Genomic_DNA"/>
</dbReference>
<feature type="transmembrane region" description="Helical" evidence="6">
    <location>
        <begin position="313"/>
        <end position="331"/>
    </location>
</feature>
<dbReference type="GO" id="GO:0016757">
    <property type="term" value="F:glycosyltransferase activity"/>
    <property type="evidence" value="ECO:0007669"/>
    <property type="project" value="UniProtKB-KW"/>
</dbReference>
<dbReference type="PANTHER" id="PTHR43646">
    <property type="entry name" value="GLYCOSYLTRANSFERASE"/>
    <property type="match status" value="1"/>
</dbReference>
<evidence type="ECO:0000259" key="7">
    <source>
        <dbReference type="Pfam" id="PF00535"/>
    </source>
</evidence>
<evidence type="ECO:0000256" key="4">
    <source>
        <dbReference type="ARBA" id="ARBA00022679"/>
    </source>
</evidence>
<accession>A0ABT3FR03</accession>
<evidence type="ECO:0000256" key="2">
    <source>
        <dbReference type="ARBA" id="ARBA00022475"/>
    </source>
</evidence>
<dbReference type="EC" id="2.4.-.-" evidence="8"/>
<evidence type="ECO:0000313" key="9">
    <source>
        <dbReference type="Proteomes" id="UP001207930"/>
    </source>
</evidence>
<dbReference type="SUPFAM" id="SSF53448">
    <property type="entry name" value="Nucleotide-diphospho-sugar transferases"/>
    <property type="match status" value="1"/>
</dbReference>
<feature type="transmembrane region" description="Helical" evidence="6">
    <location>
        <begin position="284"/>
        <end position="301"/>
    </location>
</feature>
<dbReference type="InterPro" id="IPR001173">
    <property type="entry name" value="Glyco_trans_2-like"/>
</dbReference>
<name>A0ABT3FR03_9BACT</name>
<feature type="domain" description="Glycosyltransferase 2-like" evidence="7">
    <location>
        <begin position="42"/>
        <end position="155"/>
    </location>
</feature>
<keyword evidence="2" id="KW-1003">Cell membrane</keyword>